<gene>
    <name evidence="3" type="ORF">DFJ67_5622</name>
</gene>
<dbReference type="Pfam" id="PF13517">
    <property type="entry name" value="FG-GAP_3"/>
    <property type="match status" value="2"/>
</dbReference>
<dbReference type="Proteomes" id="UP000256913">
    <property type="component" value="Unassembled WGS sequence"/>
</dbReference>
<accession>A0A3D9ZUB6</accession>
<reference evidence="3 4" key="1">
    <citation type="submission" date="2018-08" db="EMBL/GenBank/DDBJ databases">
        <title>Sequencing the genomes of 1000 actinobacteria strains.</title>
        <authorList>
            <person name="Klenk H.-P."/>
        </authorList>
    </citation>
    <scope>NUCLEOTIDE SEQUENCE [LARGE SCALE GENOMIC DNA]</scope>
    <source>
        <strain evidence="3 4">DSM 44099</strain>
    </source>
</reference>
<evidence type="ECO:0000256" key="2">
    <source>
        <dbReference type="SAM" id="SignalP"/>
    </source>
</evidence>
<keyword evidence="4" id="KW-1185">Reference proteome</keyword>
<feature type="chain" id="PRO_5017651708" evidence="2">
    <location>
        <begin position="37"/>
        <end position="489"/>
    </location>
</feature>
<dbReference type="PANTHER" id="PTHR46580">
    <property type="entry name" value="SENSOR KINASE-RELATED"/>
    <property type="match status" value="1"/>
</dbReference>
<evidence type="ECO:0000313" key="3">
    <source>
        <dbReference type="EMBL" id="REF99583.1"/>
    </source>
</evidence>
<evidence type="ECO:0000256" key="1">
    <source>
        <dbReference type="ARBA" id="ARBA00022729"/>
    </source>
</evidence>
<sequence length="489" mass="52728">MKPNQRRHSVFRWRHILAVLGAAVALAMVAPATAQAAAGSDDTTVRPQGVTAVSSATRAAGAAAADNPGPWITRNEILSRAKSWYDAHVPYSMEKYRDDYRTDCSGYVGMAWHTNDNYWWTGDLDTISVQITYNALRPGDILLYHNEANPVNGSHTVIFDHWVGAVGGDFMMYEQTKPSTKHRLWSEAGYSRSLYKPFKYRRVLEAGTSGADVAWMQGSGLFTFSGAGFPTIGSVDGIGTPDWAGVGDYNHDGRDDLFWYYAGDGTIHTCDANGTTFTNCTMRRGPGVGKPDWAGVGDFDGDGYRDDIAWHQGSTIFTFSGSGLATTGSVDGPGTPTWAGVGDYTHDGRDDLFWFYPDGTIHTCESNGSTFANCTMRRGPGIGTPDWAGVGDFDGDGYRDDIAWHQGSAVFTFSGSGLATIGSVDGIGTPTWAGVGDYNHDGKDDLIWYYGADGTLHTGESTGTTFTNWTMRRGPGIGIPAWAGTGTFH</sequence>
<dbReference type="OrthoDB" id="287365at2"/>
<organism evidence="3 4">
    <name type="scientific">Asanoa ferruginea</name>
    <dbReference type="NCBI Taxonomy" id="53367"/>
    <lineage>
        <taxon>Bacteria</taxon>
        <taxon>Bacillati</taxon>
        <taxon>Actinomycetota</taxon>
        <taxon>Actinomycetes</taxon>
        <taxon>Micromonosporales</taxon>
        <taxon>Micromonosporaceae</taxon>
        <taxon>Asanoa</taxon>
    </lineage>
</organism>
<proteinExistence type="predicted"/>
<feature type="signal peptide" evidence="2">
    <location>
        <begin position="1"/>
        <end position="36"/>
    </location>
</feature>
<name>A0A3D9ZUB6_9ACTN</name>
<comment type="caution">
    <text evidence="3">The sequence shown here is derived from an EMBL/GenBank/DDBJ whole genome shotgun (WGS) entry which is preliminary data.</text>
</comment>
<dbReference type="PANTHER" id="PTHR46580:SF2">
    <property type="entry name" value="MAM DOMAIN-CONTAINING PROTEIN"/>
    <property type="match status" value="1"/>
</dbReference>
<protein>
    <submittedName>
        <fullName evidence="3">VCBS repeat protein</fullName>
    </submittedName>
</protein>
<dbReference type="Gene3D" id="3.90.1720.10">
    <property type="entry name" value="endopeptidase domain like (from Nostoc punctiforme)"/>
    <property type="match status" value="1"/>
</dbReference>
<dbReference type="RefSeq" id="WP_147315624.1">
    <property type="nucleotide sequence ID" value="NZ_QUMQ01000001.1"/>
</dbReference>
<dbReference type="AlphaFoldDB" id="A0A3D9ZUB6"/>
<evidence type="ECO:0000313" key="4">
    <source>
        <dbReference type="Proteomes" id="UP000256913"/>
    </source>
</evidence>
<dbReference type="InterPro" id="IPR028994">
    <property type="entry name" value="Integrin_alpha_N"/>
</dbReference>
<dbReference type="SUPFAM" id="SSF69318">
    <property type="entry name" value="Integrin alpha N-terminal domain"/>
    <property type="match status" value="1"/>
</dbReference>
<keyword evidence="1 2" id="KW-0732">Signal</keyword>
<dbReference type="EMBL" id="QUMQ01000001">
    <property type="protein sequence ID" value="REF99583.1"/>
    <property type="molecule type" value="Genomic_DNA"/>
</dbReference>
<dbReference type="InterPro" id="IPR013517">
    <property type="entry name" value="FG-GAP"/>
</dbReference>